<organism evidence="1 2">
    <name type="scientific">Gossypium australe</name>
    <dbReference type="NCBI Taxonomy" id="47621"/>
    <lineage>
        <taxon>Eukaryota</taxon>
        <taxon>Viridiplantae</taxon>
        <taxon>Streptophyta</taxon>
        <taxon>Embryophyta</taxon>
        <taxon>Tracheophyta</taxon>
        <taxon>Spermatophyta</taxon>
        <taxon>Magnoliopsida</taxon>
        <taxon>eudicotyledons</taxon>
        <taxon>Gunneridae</taxon>
        <taxon>Pentapetalae</taxon>
        <taxon>rosids</taxon>
        <taxon>malvids</taxon>
        <taxon>Malvales</taxon>
        <taxon>Malvaceae</taxon>
        <taxon>Malvoideae</taxon>
        <taxon>Gossypium</taxon>
    </lineage>
</organism>
<gene>
    <name evidence="1" type="ORF">EPI10_021111</name>
</gene>
<proteinExistence type="predicted"/>
<dbReference type="PANTHER" id="PTHR33116:SF78">
    <property type="entry name" value="OS12G0587133 PROTEIN"/>
    <property type="match status" value="1"/>
</dbReference>
<dbReference type="AlphaFoldDB" id="A0A5B6WHX4"/>
<keyword evidence="1" id="KW-0378">Hydrolase</keyword>
<evidence type="ECO:0000313" key="1">
    <source>
        <dbReference type="EMBL" id="KAA3480695.1"/>
    </source>
</evidence>
<dbReference type="OrthoDB" id="10433208at2759"/>
<evidence type="ECO:0000313" key="2">
    <source>
        <dbReference type="Proteomes" id="UP000325315"/>
    </source>
</evidence>
<keyword evidence="1" id="KW-0255">Endonuclease</keyword>
<reference evidence="2" key="1">
    <citation type="journal article" date="2019" name="Plant Biotechnol. J.">
        <title>Genome sequencing of the Australian wild diploid species Gossypium australe highlights disease resistance and delayed gland morphogenesis.</title>
        <authorList>
            <person name="Cai Y."/>
            <person name="Cai X."/>
            <person name="Wang Q."/>
            <person name="Wang P."/>
            <person name="Zhang Y."/>
            <person name="Cai C."/>
            <person name="Xu Y."/>
            <person name="Wang K."/>
            <person name="Zhou Z."/>
            <person name="Wang C."/>
            <person name="Geng S."/>
            <person name="Li B."/>
            <person name="Dong Q."/>
            <person name="Hou Y."/>
            <person name="Wang H."/>
            <person name="Ai P."/>
            <person name="Liu Z."/>
            <person name="Yi F."/>
            <person name="Sun M."/>
            <person name="An G."/>
            <person name="Cheng J."/>
            <person name="Zhang Y."/>
            <person name="Shi Q."/>
            <person name="Xie Y."/>
            <person name="Shi X."/>
            <person name="Chang Y."/>
            <person name="Huang F."/>
            <person name="Chen Y."/>
            <person name="Hong S."/>
            <person name="Mi L."/>
            <person name="Sun Q."/>
            <person name="Zhang L."/>
            <person name="Zhou B."/>
            <person name="Peng R."/>
            <person name="Zhang X."/>
            <person name="Liu F."/>
        </authorList>
    </citation>
    <scope>NUCLEOTIDE SEQUENCE [LARGE SCALE GENOMIC DNA]</scope>
    <source>
        <strain evidence="2">cv. PA1801</strain>
    </source>
</reference>
<dbReference type="Proteomes" id="UP000325315">
    <property type="component" value="Unassembled WGS sequence"/>
</dbReference>
<dbReference type="GO" id="GO:0004527">
    <property type="term" value="F:exonuclease activity"/>
    <property type="evidence" value="ECO:0007669"/>
    <property type="project" value="UniProtKB-KW"/>
</dbReference>
<sequence length="174" mass="19637">MVPKGACDEVEGLVRQFIWGSSGGSKKMALVSWDAICQPRSYGGFGFRHLSDKNSAFIMKLVGNRNNVHCWVDAWVPSMGPLSKLALGHVNINLDCKVSEMVMENSDWNLDLFRVWLIEDVIQHIVSIPPPLDSAGPNSISWSRSTTDNFFIKTTYWMMKEASWNPKNSTWNIV</sequence>
<keyword evidence="1" id="KW-0269">Exonuclease</keyword>
<protein>
    <submittedName>
        <fullName evidence="1">Endonuclease/exonuclease/phosphatase family protein</fullName>
    </submittedName>
</protein>
<keyword evidence="1" id="KW-0540">Nuclease</keyword>
<comment type="caution">
    <text evidence="1">The sequence shown here is derived from an EMBL/GenBank/DDBJ whole genome shotgun (WGS) entry which is preliminary data.</text>
</comment>
<accession>A0A5B6WHX4</accession>
<name>A0A5B6WHX4_9ROSI</name>
<keyword evidence="2" id="KW-1185">Reference proteome</keyword>
<dbReference type="GO" id="GO:0004519">
    <property type="term" value="F:endonuclease activity"/>
    <property type="evidence" value="ECO:0007669"/>
    <property type="project" value="UniProtKB-KW"/>
</dbReference>
<dbReference type="EMBL" id="SMMG02000003">
    <property type="protein sequence ID" value="KAA3480695.1"/>
    <property type="molecule type" value="Genomic_DNA"/>
</dbReference>
<dbReference type="PANTHER" id="PTHR33116">
    <property type="entry name" value="REVERSE TRANSCRIPTASE ZINC-BINDING DOMAIN-CONTAINING PROTEIN-RELATED-RELATED"/>
    <property type="match status" value="1"/>
</dbReference>